<reference evidence="6" key="2">
    <citation type="submission" date="2020-09" db="EMBL/GenBank/DDBJ databases">
        <authorList>
            <person name="Sun Q."/>
            <person name="Kim S."/>
        </authorList>
    </citation>
    <scope>NUCLEOTIDE SEQUENCE</scope>
    <source>
        <strain evidence="6">KCTC 22169</strain>
    </source>
</reference>
<dbReference type="PANTHER" id="PTHR30473:SF2">
    <property type="entry name" value="PIN DOMAIN-CONTAINING PROTEIN"/>
    <property type="match status" value="1"/>
</dbReference>
<dbReference type="InterPro" id="IPR051451">
    <property type="entry name" value="PhoH2-like"/>
</dbReference>
<evidence type="ECO:0000256" key="2">
    <source>
        <dbReference type="ARBA" id="ARBA00022741"/>
    </source>
</evidence>
<dbReference type="SUPFAM" id="SSF52540">
    <property type="entry name" value="P-loop containing nucleoside triphosphate hydrolases"/>
    <property type="match status" value="1"/>
</dbReference>
<name>A0A918K7Q5_9GAMM</name>
<keyword evidence="7" id="KW-1185">Reference proteome</keyword>
<dbReference type="EMBL" id="BMXR01000004">
    <property type="protein sequence ID" value="GGX51401.1"/>
    <property type="molecule type" value="Genomic_DNA"/>
</dbReference>
<dbReference type="Gene3D" id="3.40.50.300">
    <property type="entry name" value="P-loop containing nucleotide triphosphate hydrolases"/>
    <property type="match status" value="1"/>
</dbReference>
<evidence type="ECO:0000256" key="3">
    <source>
        <dbReference type="ARBA" id="ARBA00022840"/>
    </source>
</evidence>
<dbReference type="SMART" id="SM00670">
    <property type="entry name" value="PINc"/>
    <property type="match status" value="1"/>
</dbReference>
<comment type="similarity">
    <text evidence="4">In the N-terminal section; belongs to the PINc/VapC protein family.</text>
</comment>
<sequence length="465" mass="51454">MHASALEDTDRKIYVLDTNVLIHDPSAVFNFEEHQVLIPMVVLEELDKLKIGNASVAADARQAVRTIDGVLGPATPNDIMQGVGIKRVTGDVQGTLSILMPITESPVMLPAHSNDNRIINDLLALQQKQPEYRVILVTKDINMRLKARGSGLESEDYHNDQLISDIDSLTTGYHSLEGSFWEQLEAVAPQTMSGERYHVVKRDVLEEVLGTSFFVNQFFYDEKEFVGRIYKDDGEHVALELLNSGSLMRQKAWGLSPRDLYQAMSMYLLFDPEVDLVALNGSAGSGKTILALACALEQTMETKVYKRIIATRSTRGLDEDIGFLPGTEAEKMQPWLGAFTDNLEALHAEDFDPSSSQHFVGAKVPLQFKSLNFVRGRSFQQSFMIVDEAQNLTPHQIKTIITRAGQGTKVICLGNLAQIDTPYLGATSSGLAYMSERFKGFQHAGSVTLKGVARSRLAAYAESHL</sequence>
<evidence type="ECO:0000256" key="1">
    <source>
        <dbReference type="ARBA" id="ARBA00010393"/>
    </source>
</evidence>
<feature type="domain" description="PIN" evidence="5">
    <location>
        <begin position="12"/>
        <end position="145"/>
    </location>
</feature>
<reference evidence="6" key="1">
    <citation type="journal article" date="2014" name="Int. J. Syst. Evol. Microbiol.">
        <title>Complete genome sequence of Corynebacterium casei LMG S-19264T (=DSM 44701T), isolated from a smear-ripened cheese.</title>
        <authorList>
            <consortium name="US DOE Joint Genome Institute (JGI-PGF)"/>
            <person name="Walter F."/>
            <person name="Albersmeier A."/>
            <person name="Kalinowski J."/>
            <person name="Ruckert C."/>
        </authorList>
    </citation>
    <scope>NUCLEOTIDE SEQUENCE</scope>
    <source>
        <strain evidence="6">KCTC 22169</strain>
    </source>
</reference>
<proteinExistence type="inferred from homology"/>
<dbReference type="InterPro" id="IPR003714">
    <property type="entry name" value="PhoH"/>
</dbReference>
<dbReference type="GO" id="GO:0005524">
    <property type="term" value="F:ATP binding"/>
    <property type="evidence" value="ECO:0007669"/>
    <property type="project" value="UniProtKB-KW"/>
</dbReference>
<dbReference type="Pfam" id="PF13638">
    <property type="entry name" value="PIN_4"/>
    <property type="match status" value="1"/>
</dbReference>
<dbReference type="GO" id="GO:0005829">
    <property type="term" value="C:cytosol"/>
    <property type="evidence" value="ECO:0007669"/>
    <property type="project" value="TreeGrafter"/>
</dbReference>
<dbReference type="InterPro" id="IPR029060">
    <property type="entry name" value="PIN-like_dom_sf"/>
</dbReference>
<dbReference type="FunFam" id="3.40.50.300:FF:000013">
    <property type="entry name" value="PhoH family ATPase"/>
    <property type="match status" value="1"/>
</dbReference>
<dbReference type="InterPro" id="IPR002716">
    <property type="entry name" value="PIN_dom"/>
</dbReference>
<evidence type="ECO:0000313" key="6">
    <source>
        <dbReference type="EMBL" id="GGX51401.1"/>
    </source>
</evidence>
<keyword evidence="2" id="KW-0547">Nucleotide-binding</keyword>
<protein>
    <recommendedName>
        <fullName evidence="5">PIN domain-containing protein</fullName>
    </recommendedName>
</protein>
<dbReference type="Gene3D" id="3.40.50.1010">
    <property type="entry name" value="5'-nuclease"/>
    <property type="match status" value="1"/>
</dbReference>
<dbReference type="RefSeq" id="WP_189608245.1">
    <property type="nucleotide sequence ID" value="NZ_BMXR01000004.1"/>
</dbReference>
<evidence type="ECO:0000259" key="5">
    <source>
        <dbReference type="SMART" id="SM00670"/>
    </source>
</evidence>
<comment type="similarity">
    <text evidence="1">Belongs to the PhoH family.</text>
</comment>
<dbReference type="PANTHER" id="PTHR30473">
    <property type="entry name" value="PROTEIN PHOH"/>
    <property type="match status" value="1"/>
</dbReference>
<evidence type="ECO:0000313" key="7">
    <source>
        <dbReference type="Proteomes" id="UP000626148"/>
    </source>
</evidence>
<dbReference type="Pfam" id="PF02562">
    <property type="entry name" value="PhoH"/>
    <property type="match status" value="1"/>
</dbReference>
<dbReference type="AlphaFoldDB" id="A0A918K7Q5"/>
<accession>A0A918K7Q5</accession>
<dbReference type="Proteomes" id="UP000626148">
    <property type="component" value="Unassembled WGS sequence"/>
</dbReference>
<dbReference type="CDD" id="cd09883">
    <property type="entry name" value="PIN_VapC_PhoHL-ATPase"/>
    <property type="match status" value="1"/>
</dbReference>
<gene>
    <name evidence="6" type="ORF">GCM10007392_18340</name>
</gene>
<dbReference type="InterPro" id="IPR027417">
    <property type="entry name" value="P-loop_NTPase"/>
</dbReference>
<keyword evidence="3" id="KW-0067">ATP-binding</keyword>
<dbReference type="SUPFAM" id="SSF88723">
    <property type="entry name" value="PIN domain-like"/>
    <property type="match status" value="1"/>
</dbReference>
<organism evidence="6 7">
    <name type="scientific">Saccharospirillum salsuginis</name>
    <dbReference type="NCBI Taxonomy" id="418750"/>
    <lineage>
        <taxon>Bacteria</taxon>
        <taxon>Pseudomonadati</taxon>
        <taxon>Pseudomonadota</taxon>
        <taxon>Gammaproteobacteria</taxon>
        <taxon>Oceanospirillales</taxon>
        <taxon>Saccharospirillaceae</taxon>
        <taxon>Saccharospirillum</taxon>
    </lineage>
</organism>
<evidence type="ECO:0000256" key="4">
    <source>
        <dbReference type="ARBA" id="ARBA00046345"/>
    </source>
</evidence>
<comment type="caution">
    <text evidence="6">The sequence shown here is derived from an EMBL/GenBank/DDBJ whole genome shotgun (WGS) entry which is preliminary data.</text>
</comment>